<evidence type="ECO:0008006" key="9">
    <source>
        <dbReference type="Google" id="ProtNLM"/>
    </source>
</evidence>
<protein>
    <recommendedName>
        <fullName evidence="9">Polysaccharide biosynthesis protein C-terminal domain-containing protein</fullName>
    </recommendedName>
</protein>
<accession>A0A7S1B942</accession>
<sequence>MLRYLIKFERENDMTGDPPQNGRRLTLPSRRKPNQPRRIMERYRRKSRGGLRKVSVAMRCTTLAIVAMRVRCLRCTVPILGVHSFRQTTSPSYPRLDGGMRPHQRRQTTSKDLRMSAVVTSRTSSFQLPKLKFLVKPGSSMNEKEKLPINPAYSSVKILMFTLVTVGIWLSEPFLSLVDTAVVGRTSLLSLAALGPATMIFDTAVYLIYFLAISTNNLLSTAIAEDDQQKEANAVSQAVSVAVGIGAFLTIGMWWKGETLLGWCAGEVNKNLIPAGMGYLRIRSLSLIASIVNMVAQAACLARIDMVTPVFAVIVAMVCNIIGDYMLCIKPFQFGLNGAAAATALATIMSTAILVLRLRKDQKALLDGNAPLLTLPPLSDQWKLCKLAGPIFFVMVGKVTSYSMMTLKATSHGIISLASHTVLLRVFFFFTIFGDALSQTAQSYLPRLIYGSKNESSEVVNIVQKTIGTNIGSDAALEMTISANVEHEHTQETSVKLNGNTNGIHEQNHEAHSENNGSSNEIYNDKVLDISGVQHGTPSTSSEPAYRLPTSRSFLSRLFALGFGISVIFGPLATLVTQSHGEWFTKDGAILKSMASVAHWMGTCLMIHPFVMIDEGILIARQDLIYLVFTYMCTIGFLGLQLRRSTGIIGVWQALLVFQVSRLIQFRSRVWLKRGKSQVESK</sequence>
<comment type="similarity">
    <text evidence="2">Belongs to the multi antimicrobial extrusion (MATE) (TC 2.A.66.1) family.</text>
</comment>
<name>A0A7S1B942_9STRA</name>
<dbReference type="GO" id="GO:0042910">
    <property type="term" value="F:xenobiotic transmembrane transporter activity"/>
    <property type="evidence" value="ECO:0007669"/>
    <property type="project" value="InterPro"/>
</dbReference>
<feature type="transmembrane region" description="Helical" evidence="7">
    <location>
        <begin position="417"/>
        <end position="437"/>
    </location>
</feature>
<organism evidence="8">
    <name type="scientific">Corethron hystrix</name>
    <dbReference type="NCBI Taxonomy" id="216773"/>
    <lineage>
        <taxon>Eukaryota</taxon>
        <taxon>Sar</taxon>
        <taxon>Stramenopiles</taxon>
        <taxon>Ochrophyta</taxon>
        <taxon>Bacillariophyta</taxon>
        <taxon>Coscinodiscophyceae</taxon>
        <taxon>Corethrophycidae</taxon>
        <taxon>Corethrales</taxon>
        <taxon>Corethraceae</taxon>
        <taxon>Corethron</taxon>
    </lineage>
</organism>
<feature type="transmembrane region" description="Helical" evidence="7">
    <location>
        <begin position="307"/>
        <end position="327"/>
    </location>
</feature>
<evidence type="ECO:0000256" key="4">
    <source>
        <dbReference type="ARBA" id="ARBA00022989"/>
    </source>
</evidence>
<evidence type="ECO:0000256" key="5">
    <source>
        <dbReference type="ARBA" id="ARBA00023136"/>
    </source>
</evidence>
<reference evidence="8" key="1">
    <citation type="submission" date="2021-01" db="EMBL/GenBank/DDBJ databases">
        <authorList>
            <person name="Corre E."/>
            <person name="Pelletier E."/>
            <person name="Niang G."/>
            <person name="Scheremetjew M."/>
            <person name="Finn R."/>
            <person name="Kale V."/>
            <person name="Holt S."/>
            <person name="Cochrane G."/>
            <person name="Meng A."/>
            <person name="Brown T."/>
            <person name="Cohen L."/>
        </authorList>
    </citation>
    <scope>NUCLEOTIDE SEQUENCE</scope>
    <source>
        <strain evidence="8">308</strain>
    </source>
</reference>
<evidence type="ECO:0000256" key="7">
    <source>
        <dbReference type="SAM" id="Phobius"/>
    </source>
</evidence>
<feature type="transmembrane region" description="Helical" evidence="7">
    <location>
        <begin position="648"/>
        <end position="664"/>
    </location>
</feature>
<evidence type="ECO:0000313" key="8">
    <source>
        <dbReference type="EMBL" id="CAD8879023.1"/>
    </source>
</evidence>
<dbReference type="InterPro" id="IPR002528">
    <property type="entry name" value="MATE_fam"/>
</dbReference>
<keyword evidence="5 7" id="KW-0472">Membrane</keyword>
<evidence type="ECO:0000256" key="6">
    <source>
        <dbReference type="SAM" id="MobiDB-lite"/>
    </source>
</evidence>
<feature type="transmembrane region" description="Helical" evidence="7">
    <location>
        <begin position="589"/>
        <end position="612"/>
    </location>
</feature>
<feature type="transmembrane region" description="Helical" evidence="7">
    <location>
        <begin position="339"/>
        <end position="356"/>
    </location>
</feature>
<gene>
    <name evidence="8" type="ORF">CHYS00102_LOCUS6207</name>
</gene>
<dbReference type="InterPro" id="IPR044644">
    <property type="entry name" value="DinF-like"/>
</dbReference>
<dbReference type="Pfam" id="PF01554">
    <property type="entry name" value="MatE"/>
    <property type="match status" value="1"/>
</dbReference>
<feature type="region of interest" description="Disordered" evidence="6">
    <location>
        <begin position="11"/>
        <end position="35"/>
    </location>
</feature>
<keyword evidence="4 7" id="KW-1133">Transmembrane helix</keyword>
<dbReference type="AlphaFoldDB" id="A0A7S1B942"/>
<evidence type="ECO:0000256" key="3">
    <source>
        <dbReference type="ARBA" id="ARBA00022692"/>
    </source>
</evidence>
<proteinExistence type="inferred from homology"/>
<feature type="transmembrane region" description="Helical" evidence="7">
    <location>
        <begin position="558"/>
        <end position="577"/>
    </location>
</feature>
<dbReference type="GO" id="GO:0015297">
    <property type="term" value="F:antiporter activity"/>
    <property type="evidence" value="ECO:0007669"/>
    <property type="project" value="InterPro"/>
</dbReference>
<dbReference type="PANTHER" id="PTHR42893:SF9">
    <property type="entry name" value="PROTEIN DETOXIFICATION 46, CHLOROPLASTIC"/>
    <property type="match status" value="1"/>
</dbReference>
<evidence type="ECO:0000256" key="2">
    <source>
        <dbReference type="ARBA" id="ARBA00010199"/>
    </source>
</evidence>
<feature type="transmembrane region" description="Helical" evidence="7">
    <location>
        <begin position="234"/>
        <end position="255"/>
    </location>
</feature>
<comment type="subcellular location">
    <subcellularLocation>
        <location evidence="1">Membrane</location>
        <topology evidence="1">Multi-pass membrane protein</topology>
    </subcellularLocation>
</comment>
<evidence type="ECO:0000256" key="1">
    <source>
        <dbReference type="ARBA" id="ARBA00004141"/>
    </source>
</evidence>
<dbReference type="EMBL" id="HBFR01008584">
    <property type="protein sequence ID" value="CAD8879023.1"/>
    <property type="molecule type" value="Transcribed_RNA"/>
</dbReference>
<dbReference type="PANTHER" id="PTHR42893">
    <property type="entry name" value="PROTEIN DETOXIFICATION 44, CHLOROPLASTIC-RELATED"/>
    <property type="match status" value="1"/>
</dbReference>
<feature type="transmembrane region" description="Helical" evidence="7">
    <location>
        <begin position="624"/>
        <end position="642"/>
    </location>
</feature>
<feature type="transmembrane region" description="Helical" evidence="7">
    <location>
        <begin position="151"/>
        <end position="171"/>
    </location>
</feature>
<feature type="transmembrane region" description="Helical" evidence="7">
    <location>
        <begin position="191"/>
        <end position="213"/>
    </location>
</feature>
<keyword evidence="3 7" id="KW-0812">Transmembrane</keyword>
<dbReference type="GO" id="GO:0016020">
    <property type="term" value="C:membrane"/>
    <property type="evidence" value="ECO:0007669"/>
    <property type="project" value="UniProtKB-SubCell"/>
</dbReference>